<dbReference type="AlphaFoldDB" id="A0A382WCU2"/>
<accession>A0A382WCU2</accession>
<name>A0A382WCU2_9ZZZZ</name>
<sequence>MKILAVITSRVWIFAVLASSLCLQLQAAEKPNVVILFTDDQGTLDANCYGSKDLITPNIDKLAATG</sequence>
<evidence type="ECO:0000256" key="2">
    <source>
        <dbReference type="ARBA" id="ARBA00022801"/>
    </source>
</evidence>
<dbReference type="GO" id="GO:0004065">
    <property type="term" value="F:arylsulfatase activity"/>
    <property type="evidence" value="ECO:0007669"/>
    <property type="project" value="TreeGrafter"/>
</dbReference>
<dbReference type="EMBL" id="UINC01158848">
    <property type="protein sequence ID" value="SVD56612.1"/>
    <property type="molecule type" value="Genomic_DNA"/>
</dbReference>
<dbReference type="InterPro" id="IPR017850">
    <property type="entry name" value="Alkaline_phosphatase_core_sf"/>
</dbReference>
<proteinExistence type="inferred from homology"/>
<keyword evidence="2" id="KW-0378">Hydrolase</keyword>
<dbReference type="PANTHER" id="PTHR42693">
    <property type="entry name" value="ARYLSULFATASE FAMILY MEMBER"/>
    <property type="match status" value="1"/>
</dbReference>
<comment type="similarity">
    <text evidence="1">Belongs to the sulfatase family.</text>
</comment>
<protein>
    <submittedName>
        <fullName evidence="3">Uncharacterized protein</fullName>
    </submittedName>
</protein>
<organism evidence="3">
    <name type="scientific">marine metagenome</name>
    <dbReference type="NCBI Taxonomy" id="408172"/>
    <lineage>
        <taxon>unclassified sequences</taxon>
        <taxon>metagenomes</taxon>
        <taxon>ecological metagenomes</taxon>
    </lineage>
</organism>
<reference evidence="3" key="1">
    <citation type="submission" date="2018-05" db="EMBL/GenBank/DDBJ databases">
        <authorList>
            <person name="Lanie J.A."/>
            <person name="Ng W.-L."/>
            <person name="Kazmierczak K.M."/>
            <person name="Andrzejewski T.M."/>
            <person name="Davidsen T.M."/>
            <person name="Wayne K.J."/>
            <person name="Tettelin H."/>
            <person name="Glass J.I."/>
            <person name="Rusch D."/>
            <person name="Podicherti R."/>
            <person name="Tsui H.-C.T."/>
            <person name="Winkler M.E."/>
        </authorList>
    </citation>
    <scope>NUCLEOTIDE SEQUENCE</scope>
</reference>
<dbReference type="Gene3D" id="3.40.720.10">
    <property type="entry name" value="Alkaline Phosphatase, subunit A"/>
    <property type="match status" value="1"/>
</dbReference>
<feature type="non-terminal residue" evidence="3">
    <location>
        <position position="66"/>
    </location>
</feature>
<dbReference type="InterPro" id="IPR050738">
    <property type="entry name" value="Sulfatase"/>
</dbReference>
<gene>
    <name evidence="3" type="ORF">METZ01_LOCUS409466</name>
</gene>
<evidence type="ECO:0000256" key="1">
    <source>
        <dbReference type="ARBA" id="ARBA00008779"/>
    </source>
</evidence>
<dbReference type="PANTHER" id="PTHR42693:SF53">
    <property type="entry name" value="ENDO-4-O-SULFATASE"/>
    <property type="match status" value="1"/>
</dbReference>
<evidence type="ECO:0000313" key="3">
    <source>
        <dbReference type="EMBL" id="SVD56612.1"/>
    </source>
</evidence>
<dbReference type="SUPFAM" id="SSF53649">
    <property type="entry name" value="Alkaline phosphatase-like"/>
    <property type="match status" value="1"/>
</dbReference>